<sequence length="603" mass="63726">MMYTVFVGLLCAAGLVSAGNHPPAGYHDDKYAPEYSQDGHETTAAISHGGHEYGHPPTYPASPECPTYTVTKTGRPKHITVTITSTIATKVTITEGQKYCHPTTATITEHRQRHPSTTTVYKDKQGQPYTTTIYADKPCHPSTLTVTAGSTVTSTSYITQPGGTITNTLTVTSGGTITATSYITQPPTTVTKFQISTLYSDRTITTGAPICGGGTTYINKYNATVTILTTRTLANTTITSTLYLETTTSTTTVATQTVTSTSFSTTTNTVADISLVYLPSVTTVTAGDGTVTETQYFPSGAATITSYLLSVSTTTNAGSTETQYIPSGTATVTSYVLSVSTTTNPGSTVTRYFPSIITVTAGDGNVTDTVYVPGGTATITSFYPSITNITEPGQTATIYLPSNNTQYICCNNTGGGGGGNDGGGGNNNGTNTYNLIVGYLETTYLSLIDTSLTNITETISNRLRLDLQNFFSGSKSTLNLNATISFNTTDLNYLSRTISGTVINFFGDEFNNGSSPINEAIRVEITDTPWWAIVIVVLVNLILLGLLLRCCWVLCFRGGKGKKKRKEEEHSPPPAAPPGGGGGSICMRCRKPRSVCGCAEGPL</sequence>
<keyword evidence="2" id="KW-0472">Membrane</keyword>
<evidence type="ECO:0000256" key="1">
    <source>
        <dbReference type="SAM" id="MobiDB-lite"/>
    </source>
</evidence>
<protein>
    <submittedName>
        <fullName evidence="4">Uncharacterized protein</fullName>
    </submittedName>
</protein>
<keyword evidence="2" id="KW-0812">Transmembrane</keyword>
<comment type="caution">
    <text evidence="4">The sequence shown here is derived from an EMBL/GenBank/DDBJ whole genome shotgun (WGS) entry which is preliminary data.</text>
</comment>
<evidence type="ECO:0000313" key="4">
    <source>
        <dbReference type="EMBL" id="PPJ58305.1"/>
    </source>
</evidence>
<organism evidence="4 5">
    <name type="scientific">Cercospora berteroae</name>
    <dbReference type="NCBI Taxonomy" id="357750"/>
    <lineage>
        <taxon>Eukaryota</taxon>
        <taxon>Fungi</taxon>
        <taxon>Dikarya</taxon>
        <taxon>Ascomycota</taxon>
        <taxon>Pezizomycotina</taxon>
        <taxon>Dothideomycetes</taxon>
        <taxon>Dothideomycetidae</taxon>
        <taxon>Mycosphaerellales</taxon>
        <taxon>Mycosphaerellaceae</taxon>
        <taxon>Cercospora</taxon>
    </lineage>
</organism>
<evidence type="ECO:0000256" key="3">
    <source>
        <dbReference type="SAM" id="SignalP"/>
    </source>
</evidence>
<feature type="region of interest" description="Disordered" evidence="1">
    <location>
        <begin position="564"/>
        <end position="584"/>
    </location>
</feature>
<dbReference type="STRING" id="357750.A0A2S6CEZ2"/>
<accession>A0A2S6CEZ2</accession>
<keyword evidence="5" id="KW-1185">Reference proteome</keyword>
<feature type="chain" id="PRO_5015572074" evidence="3">
    <location>
        <begin position="19"/>
        <end position="603"/>
    </location>
</feature>
<gene>
    <name evidence="4" type="ORF">CBER1_04511</name>
</gene>
<feature type="signal peptide" evidence="3">
    <location>
        <begin position="1"/>
        <end position="18"/>
    </location>
</feature>
<dbReference type="EMBL" id="PNEN01000465">
    <property type="protein sequence ID" value="PPJ58305.1"/>
    <property type="molecule type" value="Genomic_DNA"/>
</dbReference>
<evidence type="ECO:0000313" key="5">
    <source>
        <dbReference type="Proteomes" id="UP000237631"/>
    </source>
</evidence>
<feature type="transmembrane region" description="Helical" evidence="2">
    <location>
        <begin position="530"/>
        <end position="556"/>
    </location>
</feature>
<reference evidence="5" key="1">
    <citation type="journal article" date="2017" name="bioRxiv">
        <title>Conservation of a gene cluster reveals novel cercosporin biosynthetic mechanisms and extends production to the genus Colletotrichum.</title>
        <authorList>
            <person name="de Jonge R."/>
            <person name="Ebert M.K."/>
            <person name="Huitt-Roehl C.R."/>
            <person name="Pal P."/>
            <person name="Suttle J.C."/>
            <person name="Spanner R.E."/>
            <person name="Neubauer J.D."/>
            <person name="Jurick W.M.II."/>
            <person name="Stott K.A."/>
            <person name="Secor G.A."/>
            <person name="Thomma B.P.H.J."/>
            <person name="Van de Peer Y."/>
            <person name="Townsend C.A."/>
            <person name="Bolton M.D."/>
        </authorList>
    </citation>
    <scope>NUCLEOTIDE SEQUENCE [LARGE SCALE GENOMIC DNA]</scope>
    <source>
        <strain evidence="5">CBS538.71</strain>
    </source>
</reference>
<dbReference type="AlphaFoldDB" id="A0A2S6CEZ2"/>
<dbReference type="OrthoDB" id="3648832at2759"/>
<name>A0A2S6CEZ2_9PEZI</name>
<keyword evidence="2" id="KW-1133">Transmembrane helix</keyword>
<evidence type="ECO:0000256" key="2">
    <source>
        <dbReference type="SAM" id="Phobius"/>
    </source>
</evidence>
<dbReference type="Proteomes" id="UP000237631">
    <property type="component" value="Unassembled WGS sequence"/>
</dbReference>
<keyword evidence="3" id="KW-0732">Signal</keyword>
<proteinExistence type="predicted"/>